<evidence type="ECO:0000256" key="1">
    <source>
        <dbReference type="ARBA" id="ARBA00022448"/>
    </source>
</evidence>
<evidence type="ECO:0000313" key="6">
    <source>
        <dbReference type="Proteomes" id="UP000028826"/>
    </source>
</evidence>
<organism evidence="5 6">
    <name type="scientific">Haematobacter massiliensis</name>
    <dbReference type="NCBI Taxonomy" id="195105"/>
    <lineage>
        <taxon>Bacteria</taxon>
        <taxon>Pseudomonadati</taxon>
        <taxon>Pseudomonadota</taxon>
        <taxon>Alphaproteobacteria</taxon>
        <taxon>Rhodobacterales</taxon>
        <taxon>Paracoccaceae</taxon>
        <taxon>Haematobacter</taxon>
    </lineage>
</organism>
<reference evidence="5 6" key="1">
    <citation type="submission" date="2014-03" db="EMBL/GenBank/DDBJ databases">
        <title>Genome of Haematobacter massiliensis CCUG 47968.</title>
        <authorList>
            <person name="Wang D."/>
            <person name="Wang G."/>
        </authorList>
    </citation>
    <scope>NUCLEOTIDE SEQUENCE [LARGE SCALE GENOMIC DNA]</scope>
    <source>
        <strain evidence="5 6">CCUG 47968</strain>
    </source>
</reference>
<dbReference type="SMART" id="SM00382">
    <property type="entry name" value="AAA"/>
    <property type="match status" value="1"/>
</dbReference>
<dbReference type="PROSITE" id="PS50893">
    <property type="entry name" value="ABC_TRANSPORTER_2"/>
    <property type="match status" value="1"/>
</dbReference>
<dbReference type="InterPro" id="IPR032823">
    <property type="entry name" value="BCA_ABC_TP_C"/>
</dbReference>
<dbReference type="InterPro" id="IPR003593">
    <property type="entry name" value="AAA+_ATPase"/>
</dbReference>
<feature type="domain" description="ABC transporter" evidence="4">
    <location>
        <begin position="2"/>
        <end position="248"/>
    </location>
</feature>
<evidence type="ECO:0000313" key="5">
    <source>
        <dbReference type="EMBL" id="KFI30021.1"/>
    </source>
</evidence>
<dbReference type="Pfam" id="PF00005">
    <property type="entry name" value="ABC_tran"/>
    <property type="match status" value="1"/>
</dbReference>
<evidence type="ECO:0000256" key="2">
    <source>
        <dbReference type="ARBA" id="ARBA00022741"/>
    </source>
</evidence>
<dbReference type="AlphaFoldDB" id="A0A086Y6X1"/>
<sequence>MLELRSVAHAFGGLTVLRDVSFTVQRGGIAGLIGPNGSGKTTLFNIASGYLIPKAGEILLQERDITRSSVPARSRAGLIRTFQTPKVFGHMSVADNVAMGLYMQTRAGFASAMLRSPSARREYATVKEQTAAMLDRFGLTALARSRAGELPAGQQRIVEIARARMAAPRLLLLDEPSSGLSHDEVQRLRQWIEELAAEGITILLVSHDMGLMQVCEEVHALYFGKIIASGSMARIQTNDAVREAYLGG</sequence>
<name>A0A086Y6X1_9RHOB</name>
<dbReference type="SUPFAM" id="SSF52540">
    <property type="entry name" value="P-loop containing nucleoside triphosphate hydrolases"/>
    <property type="match status" value="1"/>
</dbReference>
<dbReference type="Pfam" id="PF12399">
    <property type="entry name" value="BCA_ABC_TP_C"/>
    <property type="match status" value="1"/>
</dbReference>
<keyword evidence="6" id="KW-1185">Reference proteome</keyword>
<dbReference type="EMBL" id="JGYG01000004">
    <property type="protein sequence ID" value="KFI30021.1"/>
    <property type="molecule type" value="Genomic_DNA"/>
</dbReference>
<keyword evidence="1" id="KW-0813">Transport</keyword>
<dbReference type="PANTHER" id="PTHR45772:SF9">
    <property type="entry name" value="CONSERVED COMPONENT OF ABC TRANSPORTER FOR NATURAL AMINO ACIDS"/>
    <property type="match status" value="1"/>
</dbReference>
<gene>
    <name evidence="5" type="ORF">CN97_14900</name>
</gene>
<comment type="caution">
    <text evidence="5">The sequence shown here is derived from an EMBL/GenBank/DDBJ whole genome shotgun (WGS) entry which is preliminary data.</text>
</comment>
<dbReference type="Proteomes" id="UP000028826">
    <property type="component" value="Unassembled WGS sequence"/>
</dbReference>
<protein>
    <submittedName>
        <fullName evidence="5">ABC transporter</fullName>
    </submittedName>
</protein>
<keyword evidence="3" id="KW-0067">ATP-binding</keyword>
<accession>A0A086Y6X1</accession>
<dbReference type="GO" id="GO:0005886">
    <property type="term" value="C:plasma membrane"/>
    <property type="evidence" value="ECO:0007669"/>
    <property type="project" value="TreeGrafter"/>
</dbReference>
<dbReference type="InterPro" id="IPR003439">
    <property type="entry name" value="ABC_transporter-like_ATP-bd"/>
</dbReference>
<evidence type="ECO:0000259" key="4">
    <source>
        <dbReference type="PROSITE" id="PS50893"/>
    </source>
</evidence>
<dbReference type="STRING" id="195105.CN97_14900"/>
<dbReference type="GO" id="GO:0005524">
    <property type="term" value="F:ATP binding"/>
    <property type="evidence" value="ECO:0007669"/>
    <property type="project" value="UniProtKB-KW"/>
</dbReference>
<dbReference type="Gene3D" id="3.40.50.300">
    <property type="entry name" value="P-loop containing nucleotide triphosphate hydrolases"/>
    <property type="match status" value="1"/>
</dbReference>
<dbReference type="InterPro" id="IPR051120">
    <property type="entry name" value="ABC_AA/LPS_Transport"/>
</dbReference>
<keyword evidence="2" id="KW-0547">Nucleotide-binding</keyword>
<dbReference type="CDD" id="cd03219">
    <property type="entry name" value="ABC_Mj1267_LivG_branched"/>
    <property type="match status" value="1"/>
</dbReference>
<dbReference type="eggNOG" id="COG0411">
    <property type="taxonomic scope" value="Bacteria"/>
</dbReference>
<dbReference type="InterPro" id="IPR027417">
    <property type="entry name" value="P-loop_NTPase"/>
</dbReference>
<proteinExistence type="predicted"/>
<evidence type="ECO:0000256" key="3">
    <source>
        <dbReference type="ARBA" id="ARBA00022840"/>
    </source>
</evidence>
<dbReference type="GO" id="GO:0016887">
    <property type="term" value="F:ATP hydrolysis activity"/>
    <property type="evidence" value="ECO:0007669"/>
    <property type="project" value="InterPro"/>
</dbReference>
<dbReference type="PANTHER" id="PTHR45772">
    <property type="entry name" value="CONSERVED COMPONENT OF ABC TRANSPORTER FOR NATURAL AMINO ACIDS-RELATED"/>
    <property type="match status" value="1"/>
</dbReference>